<feature type="signal peptide" evidence="1">
    <location>
        <begin position="1"/>
        <end position="26"/>
    </location>
</feature>
<dbReference type="SUPFAM" id="SSF88713">
    <property type="entry name" value="Glycoside hydrolase/deacetylase"/>
    <property type="match status" value="1"/>
</dbReference>
<dbReference type="Proteomes" id="UP000219546">
    <property type="component" value="Unassembled WGS sequence"/>
</dbReference>
<feature type="chain" id="PRO_5012086233" evidence="1">
    <location>
        <begin position="27"/>
        <end position="386"/>
    </location>
</feature>
<feature type="domain" description="NodB homology" evidence="2">
    <location>
        <begin position="180"/>
        <end position="368"/>
    </location>
</feature>
<dbReference type="Pfam" id="PF07833">
    <property type="entry name" value="Cu_amine_oxidN1"/>
    <property type="match status" value="1"/>
</dbReference>
<dbReference type="GO" id="GO:0016810">
    <property type="term" value="F:hydrolase activity, acting on carbon-nitrogen (but not peptide) bonds"/>
    <property type="evidence" value="ECO:0007669"/>
    <property type="project" value="InterPro"/>
</dbReference>
<dbReference type="PROSITE" id="PS51677">
    <property type="entry name" value="NODB"/>
    <property type="match status" value="1"/>
</dbReference>
<evidence type="ECO:0000256" key="1">
    <source>
        <dbReference type="SAM" id="SignalP"/>
    </source>
</evidence>
<accession>A0A285CSA7</accession>
<dbReference type="Pfam" id="PF01522">
    <property type="entry name" value="Polysacc_deac_1"/>
    <property type="match status" value="1"/>
</dbReference>
<dbReference type="PANTHER" id="PTHR10587:SF125">
    <property type="entry name" value="POLYSACCHARIDE DEACETYLASE YHEN-RELATED"/>
    <property type="match status" value="1"/>
</dbReference>
<dbReference type="InterPro" id="IPR012854">
    <property type="entry name" value="Cu_amine_oxidase-like_N"/>
</dbReference>
<evidence type="ECO:0000259" key="2">
    <source>
        <dbReference type="PROSITE" id="PS51677"/>
    </source>
</evidence>
<evidence type="ECO:0000313" key="4">
    <source>
        <dbReference type="Proteomes" id="UP000219546"/>
    </source>
</evidence>
<sequence>MKQPIKAIIFLIFMLTFICDMGSVSATETTSHKEIPIALVIEEEVLSFKKGFSYISNRTTYAPIIEFAKSLGIKVTNITNGDILLLKDEKSLLFSPAKQTVTSEEGDAQLLTFFKKDETWYAPVRFVGEHFGYQVDSVFSNKHHIVRLMNESKMTHAEYFMRNDVELDQYYQQIAFYFKPKVYLTFDDGPASAMNSILETLQQYDSKATFFMIEPQMRRYPELVKEVVEAGHYPALHSVSHDKSKLYGPSPHNFINEMLQTQETLYKIAGHYSFLIRAPYGSKPYLTEVHMEALVDEGMKLWDWNVDPQDWKYESKKPEQIVENIKLQVEKIEKTDDPIVILLHVRHGTAEVLPKVIEYLQDKGYTLAAYDPNHHISVNFWEDERL</sequence>
<organism evidence="3 4">
    <name type="scientific">Bacillus oleivorans</name>
    <dbReference type="NCBI Taxonomy" id="1448271"/>
    <lineage>
        <taxon>Bacteria</taxon>
        <taxon>Bacillati</taxon>
        <taxon>Bacillota</taxon>
        <taxon>Bacilli</taxon>
        <taxon>Bacillales</taxon>
        <taxon>Bacillaceae</taxon>
        <taxon>Bacillus</taxon>
    </lineage>
</organism>
<dbReference type="InterPro" id="IPR002509">
    <property type="entry name" value="NODB_dom"/>
</dbReference>
<keyword evidence="1" id="KW-0732">Signal</keyword>
<evidence type="ECO:0000313" key="3">
    <source>
        <dbReference type="EMBL" id="SNX69843.1"/>
    </source>
</evidence>
<protein>
    <submittedName>
        <fullName evidence="3">Peptidoglycan/xylan/chitin deacetylase (PgdA/CDA1 family)</fullName>
    </submittedName>
</protein>
<dbReference type="GO" id="GO:0005975">
    <property type="term" value="P:carbohydrate metabolic process"/>
    <property type="evidence" value="ECO:0007669"/>
    <property type="project" value="InterPro"/>
</dbReference>
<dbReference type="PANTHER" id="PTHR10587">
    <property type="entry name" value="GLYCOSYL TRANSFERASE-RELATED"/>
    <property type="match status" value="1"/>
</dbReference>
<dbReference type="CDD" id="cd10944">
    <property type="entry name" value="CE4_SmPgdA_like"/>
    <property type="match status" value="1"/>
</dbReference>
<name>A0A285CSA7_9BACI</name>
<keyword evidence="4" id="KW-1185">Reference proteome</keyword>
<dbReference type="AlphaFoldDB" id="A0A285CSA7"/>
<dbReference type="RefSeq" id="WP_097158180.1">
    <property type="nucleotide sequence ID" value="NZ_JBEPMQ010000002.1"/>
</dbReference>
<dbReference type="Gene3D" id="3.20.20.370">
    <property type="entry name" value="Glycoside hydrolase/deacetylase"/>
    <property type="match status" value="1"/>
</dbReference>
<proteinExistence type="predicted"/>
<dbReference type="OrthoDB" id="258610at2"/>
<dbReference type="EMBL" id="OAOP01000003">
    <property type="protein sequence ID" value="SNX69843.1"/>
    <property type="molecule type" value="Genomic_DNA"/>
</dbReference>
<dbReference type="InterPro" id="IPR050248">
    <property type="entry name" value="Polysacc_deacetylase_ArnD"/>
</dbReference>
<gene>
    <name evidence="3" type="ORF">SAMN05877753_103258</name>
</gene>
<reference evidence="3 4" key="1">
    <citation type="submission" date="2017-08" db="EMBL/GenBank/DDBJ databases">
        <authorList>
            <person name="de Groot N.N."/>
        </authorList>
    </citation>
    <scope>NUCLEOTIDE SEQUENCE [LARGE SCALE GENOMIC DNA]</scope>
    <source>
        <strain evidence="3 4">JC228</strain>
    </source>
</reference>
<dbReference type="InterPro" id="IPR011330">
    <property type="entry name" value="Glyco_hydro/deAcase_b/a-brl"/>
</dbReference>